<reference evidence="2 3" key="1">
    <citation type="submission" date="2019-01" db="EMBL/GenBank/DDBJ databases">
        <title>Nocardioides guangzhouensis sp. nov., an actinobacterium isolated from soil.</title>
        <authorList>
            <person name="Fu Y."/>
            <person name="Cai Y."/>
            <person name="Lin Z."/>
            <person name="Chen P."/>
        </authorList>
    </citation>
    <scope>NUCLEOTIDE SEQUENCE [LARGE SCALE GENOMIC DNA]</scope>
    <source>
        <strain evidence="2 3">NBRC 105384</strain>
    </source>
</reference>
<organism evidence="2 3">
    <name type="scientific">Nocardioides iriomotensis</name>
    <dbReference type="NCBI Taxonomy" id="715784"/>
    <lineage>
        <taxon>Bacteria</taxon>
        <taxon>Bacillati</taxon>
        <taxon>Actinomycetota</taxon>
        <taxon>Actinomycetes</taxon>
        <taxon>Propionibacteriales</taxon>
        <taxon>Nocardioidaceae</taxon>
        <taxon>Nocardioides</taxon>
    </lineage>
</organism>
<protein>
    <submittedName>
        <fullName evidence="2">DUF1801 domain-containing protein</fullName>
    </submittedName>
</protein>
<dbReference type="RefSeq" id="WP_129988528.1">
    <property type="nucleotide sequence ID" value="NZ_SDPU01000030.1"/>
</dbReference>
<keyword evidence="3" id="KW-1185">Reference proteome</keyword>
<dbReference type="OrthoDB" id="3236524at2"/>
<evidence type="ECO:0000313" key="3">
    <source>
        <dbReference type="Proteomes" id="UP000291189"/>
    </source>
</evidence>
<proteinExistence type="predicted"/>
<evidence type="ECO:0000313" key="2">
    <source>
        <dbReference type="EMBL" id="RYU10444.1"/>
    </source>
</evidence>
<dbReference type="AlphaFoldDB" id="A0A4Q5IWM0"/>
<dbReference type="EMBL" id="SDPU01000030">
    <property type="protein sequence ID" value="RYU10444.1"/>
    <property type="molecule type" value="Genomic_DNA"/>
</dbReference>
<dbReference type="Proteomes" id="UP000291189">
    <property type="component" value="Unassembled WGS sequence"/>
</dbReference>
<evidence type="ECO:0000259" key="1">
    <source>
        <dbReference type="Pfam" id="PF08818"/>
    </source>
</evidence>
<sequence length="152" mass="17211">MRSDASLVEEYLDELPDNRREAISTIRDVVNEHLPEGYEESMGYGMIGWGIPLDVYPDTYNGQPLALAGLASQKRHMALYLMSVYGDAELEAWFRAQYAERGLRLDMGKSCVRFTRLEQVPLDVIGEVVRRVPPAELIARYEAARASTRTGR</sequence>
<accession>A0A4Q5IWM0</accession>
<gene>
    <name evidence="2" type="ORF">ETU37_16900</name>
</gene>
<dbReference type="SUPFAM" id="SSF159888">
    <property type="entry name" value="YdhG-like"/>
    <property type="match status" value="1"/>
</dbReference>
<dbReference type="InterPro" id="IPR014922">
    <property type="entry name" value="YdhG-like"/>
</dbReference>
<comment type="caution">
    <text evidence="2">The sequence shown here is derived from an EMBL/GenBank/DDBJ whole genome shotgun (WGS) entry which is preliminary data.</text>
</comment>
<dbReference type="Gene3D" id="3.90.1150.200">
    <property type="match status" value="1"/>
</dbReference>
<name>A0A4Q5IWM0_9ACTN</name>
<feature type="domain" description="YdhG-like" evidence="1">
    <location>
        <begin position="19"/>
        <end position="131"/>
    </location>
</feature>
<dbReference type="Pfam" id="PF08818">
    <property type="entry name" value="DUF1801"/>
    <property type="match status" value="1"/>
</dbReference>